<keyword evidence="2" id="KW-1185">Reference proteome</keyword>
<dbReference type="EMBL" id="JBEAFC010000012">
    <property type="protein sequence ID" value="KAL1535189.1"/>
    <property type="molecule type" value="Genomic_DNA"/>
</dbReference>
<proteinExistence type="predicted"/>
<reference evidence="1 2" key="1">
    <citation type="submission" date="2024-06" db="EMBL/GenBank/DDBJ databases">
        <title>A chromosome level genome sequence of Diviner's sage (Salvia divinorum).</title>
        <authorList>
            <person name="Ford S.A."/>
            <person name="Ro D.-K."/>
            <person name="Ness R.W."/>
            <person name="Phillips M.A."/>
        </authorList>
    </citation>
    <scope>NUCLEOTIDE SEQUENCE [LARGE SCALE GENOMIC DNA]</scope>
    <source>
        <strain evidence="1">SAF-2024a</strain>
        <tissue evidence="1">Leaf</tissue>
    </source>
</reference>
<evidence type="ECO:0000313" key="2">
    <source>
        <dbReference type="Proteomes" id="UP001567538"/>
    </source>
</evidence>
<gene>
    <name evidence="1" type="ORF">AAHA92_31273</name>
</gene>
<organism evidence="1 2">
    <name type="scientific">Salvia divinorum</name>
    <name type="common">Maria pastora</name>
    <name type="synonym">Diviner's sage</name>
    <dbReference type="NCBI Taxonomy" id="28513"/>
    <lineage>
        <taxon>Eukaryota</taxon>
        <taxon>Viridiplantae</taxon>
        <taxon>Streptophyta</taxon>
        <taxon>Embryophyta</taxon>
        <taxon>Tracheophyta</taxon>
        <taxon>Spermatophyta</taxon>
        <taxon>Magnoliopsida</taxon>
        <taxon>eudicotyledons</taxon>
        <taxon>Gunneridae</taxon>
        <taxon>Pentapetalae</taxon>
        <taxon>asterids</taxon>
        <taxon>lamiids</taxon>
        <taxon>Lamiales</taxon>
        <taxon>Lamiaceae</taxon>
        <taxon>Nepetoideae</taxon>
        <taxon>Mentheae</taxon>
        <taxon>Salviinae</taxon>
        <taxon>Salvia</taxon>
        <taxon>Salvia subgen. Calosphace</taxon>
    </lineage>
</organism>
<comment type="caution">
    <text evidence="1">The sequence shown here is derived from an EMBL/GenBank/DDBJ whole genome shotgun (WGS) entry which is preliminary data.</text>
</comment>
<protein>
    <submittedName>
        <fullName evidence="1">AP2-like ethylene-responsive transcription factorisoform X1</fullName>
    </submittedName>
</protein>
<dbReference type="PANTHER" id="PTHR32467">
    <property type="entry name" value="AP2-LIKE ETHYLENE-RESPONSIVE TRANSCRIPTION FACTOR"/>
    <property type="match status" value="1"/>
</dbReference>
<accession>A0ABD1FTM7</accession>
<dbReference type="Proteomes" id="UP001567538">
    <property type="component" value="Unassembled WGS sequence"/>
</dbReference>
<name>A0ABD1FTM7_SALDI</name>
<dbReference type="PANTHER" id="PTHR32467:SF172">
    <property type="entry name" value="OS09G0423800 PROTEIN"/>
    <property type="match status" value="1"/>
</dbReference>
<sequence length="80" mass="9341">MGSVSTYEKEIIEMDLQSREEYIGSLRMKSSGFSRGVSRYIEELPDAIMMEDEKLESEEFFGNKYLYLGTYGKYQSNKLL</sequence>
<dbReference type="AlphaFoldDB" id="A0ABD1FTM7"/>
<evidence type="ECO:0000313" key="1">
    <source>
        <dbReference type="EMBL" id="KAL1535189.1"/>
    </source>
</evidence>